<evidence type="ECO:0000313" key="7">
    <source>
        <dbReference type="Proteomes" id="UP000703269"/>
    </source>
</evidence>
<keyword evidence="2" id="KW-0813">Transport</keyword>
<comment type="subcellular location">
    <subcellularLocation>
        <location evidence="1">Membrane</location>
    </subcellularLocation>
</comment>
<dbReference type="PANTHER" id="PTHR45932:SF17">
    <property type="entry name" value="CELLULAR RETINALDEHYDE-BINDING_TRIPLE FUNCTION DOMAIN-CONTAINING PROTEIN"/>
    <property type="match status" value="1"/>
</dbReference>
<name>A0A9P3LFJ3_9APHY</name>
<evidence type="ECO:0000313" key="6">
    <source>
        <dbReference type="EMBL" id="GJE93355.1"/>
    </source>
</evidence>
<dbReference type="Gene3D" id="3.40.525.10">
    <property type="entry name" value="CRAL-TRIO lipid binding domain"/>
    <property type="match status" value="1"/>
</dbReference>
<dbReference type="InterPro" id="IPR044834">
    <property type="entry name" value="PATL"/>
</dbReference>
<dbReference type="SUPFAM" id="SSF46938">
    <property type="entry name" value="CRAL/TRIO N-terminal domain"/>
    <property type="match status" value="1"/>
</dbReference>
<dbReference type="Proteomes" id="UP000703269">
    <property type="component" value="Unassembled WGS sequence"/>
</dbReference>
<dbReference type="CDD" id="cd00170">
    <property type="entry name" value="SEC14"/>
    <property type="match status" value="1"/>
</dbReference>
<dbReference type="Pfam" id="PF03765">
    <property type="entry name" value="CRAL_TRIO_N"/>
    <property type="match status" value="1"/>
</dbReference>
<protein>
    <submittedName>
        <fullName evidence="6">CRAL/TRIO domain-containing protein</fullName>
    </submittedName>
</protein>
<dbReference type="PROSITE" id="PS50191">
    <property type="entry name" value="CRAL_TRIO"/>
    <property type="match status" value="1"/>
</dbReference>
<dbReference type="InterPro" id="IPR036865">
    <property type="entry name" value="CRAL-TRIO_dom_sf"/>
</dbReference>
<dbReference type="OrthoDB" id="75724at2759"/>
<evidence type="ECO:0000259" key="5">
    <source>
        <dbReference type="PROSITE" id="PS50191"/>
    </source>
</evidence>
<dbReference type="InterPro" id="IPR001251">
    <property type="entry name" value="CRAL-TRIO_dom"/>
</dbReference>
<keyword evidence="4" id="KW-0732">Signal</keyword>
<comment type="caution">
    <text evidence="6">The sequence shown here is derived from an EMBL/GenBank/DDBJ whole genome shotgun (WGS) entry which is preliminary data.</text>
</comment>
<keyword evidence="7" id="KW-1185">Reference proteome</keyword>
<proteinExistence type="predicted"/>
<dbReference type="SUPFAM" id="SSF52087">
    <property type="entry name" value="CRAL/TRIO domain"/>
    <property type="match status" value="1"/>
</dbReference>
<feature type="domain" description="CRAL-TRIO" evidence="5">
    <location>
        <begin position="128"/>
        <end position="304"/>
    </location>
</feature>
<organism evidence="6 7">
    <name type="scientific">Phanerochaete sordida</name>
    <dbReference type="NCBI Taxonomy" id="48140"/>
    <lineage>
        <taxon>Eukaryota</taxon>
        <taxon>Fungi</taxon>
        <taxon>Dikarya</taxon>
        <taxon>Basidiomycota</taxon>
        <taxon>Agaricomycotina</taxon>
        <taxon>Agaricomycetes</taxon>
        <taxon>Polyporales</taxon>
        <taxon>Phanerochaetaceae</taxon>
        <taxon>Phanerochaete</taxon>
    </lineage>
</organism>
<accession>A0A9P3LFJ3</accession>
<feature type="chain" id="PRO_5040498771" evidence="4">
    <location>
        <begin position="17"/>
        <end position="324"/>
    </location>
</feature>
<evidence type="ECO:0000256" key="3">
    <source>
        <dbReference type="ARBA" id="ARBA00023136"/>
    </source>
</evidence>
<sequence>MYVTSLLLSLPATTTGLVLMGDLKASQLHTEALCQEPQNALTRRFTQAERDALKNLRPMLPEIRSTAYGGDTPKTISLWGVTIDPQDPAANPRASVVLMKFLRARKLDVGAAKTLLIEVLRWRKQVDIDDIMTRQFPGTKMPTTKFGKDREGQPVIYNLINQESTKSICAELEADSKMVIERTARNLEQLARSLDYETTDRVTRVTDMTLMSLEDLGGSKLAQNATYVRVVRDYYPDFSTSWFAVNAPMLLSVQSWVASLFVAPGGGKVQFVGKGAKTIVQKLSEVIDPAELPEQFGGRATGFYWKLEGSTPGTDAVVEKISDL</sequence>
<dbReference type="GO" id="GO:0016020">
    <property type="term" value="C:membrane"/>
    <property type="evidence" value="ECO:0007669"/>
    <property type="project" value="UniProtKB-SubCell"/>
</dbReference>
<dbReference type="AlphaFoldDB" id="A0A9P3LFJ3"/>
<evidence type="ECO:0000256" key="4">
    <source>
        <dbReference type="SAM" id="SignalP"/>
    </source>
</evidence>
<keyword evidence="3" id="KW-0472">Membrane</keyword>
<dbReference type="Pfam" id="PF00650">
    <property type="entry name" value="CRAL_TRIO"/>
    <property type="match status" value="1"/>
</dbReference>
<dbReference type="PANTHER" id="PTHR45932">
    <property type="entry name" value="PATELLIN-1"/>
    <property type="match status" value="1"/>
</dbReference>
<dbReference type="InterPro" id="IPR011074">
    <property type="entry name" value="CRAL/TRIO_N_dom"/>
</dbReference>
<evidence type="ECO:0000256" key="1">
    <source>
        <dbReference type="ARBA" id="ARBA00004370"/>
    </source>
</evidence>
<reference evidence="6 7" key="1">
    <citation type="submission" date="2021-08" db="EMBL/GenBank/DDBJ databases">
        <title>Draft Genome Sequence of Phanerochaete sordida strain YK-624.</title>
        <authorList>
            <person name="Mori T."/>
            <person name="Dohra H."/>
            <person name="Suzuki T."/>
            <person name="Kawagishi H."/>
            <person name="Hirai H."/>
        </authorList>
    </citation>
    <scope>NUCLEOTIDE SEQUENCE [LARGE SCALE GENOMIC DNA]</scope>
    <source>
        <strain evidence="6 7">YK-624</strain>
    </source>
</reference>
<dbReference type="GO" id="GO:0008289">
    <property type="term" value="F:lipid binding"/>
    <property type="evidence" value="ECO:0007669"/>
    <property type="project" value="InterPro"/>
</dbReference>
<evidence type="ECO:0000256" key="2">
    <source>
        <dbReference type="ARBA" id="ARBA00022448"/>
    </source>
</evidence>
<gene>
    <name evidence="6" type="ORF">PsYK624_095140</name>
</gene>
<dbReference type="InterPro" id="IPR036273">
    <property type="entry name" value="CRAL/TRIO_N_dom_sf"/>
</dbReference>
<feature type="signal peptide" evidence="4">
    <location>
        <begin position="1"/>
        <end position="16"/>
    </location>
</feature>
<dbReference type="EMBL" id="BPQB01000031">
    <property type="protein sequence ID" value="GJE93355.1"/>
    <property type="molecule type" value="Genomic_DNA"/>
</dbReference>